<dbReference type="SUPFAM" id="SSF54631">
    <property type="entry name" value="CBS-domain pair"/>
    <property type="match status" value="1"/>
</dbReference>
<name>A0ABD5RKJ5_9EURY</name>
<organism evidence="4 5">
    <name type="scientific">Halomarina salina</name>
    <dbReference type="NCBI Taxonomy" id="1872699"/>
    <lineage>
        <taxon>Archaea</taxon>
        <taxon>Methanobacteriati</taxon>
        <taxon>Methanobacteriota</taxon>
        <taxon>Stenosarchaea group</taxon>
        <taxon>Halobacteria</taxon>
        <taxon>Halobacteriales</taxon>
        <taxon>Natronomonadaceae</taxon>
        <taxon>Halomarina</taxon>
    </lineage>
</organism>
<dbReference type="Pfam" id="PF00571">
    <property type="entry name" value="CBS"/>
    <property type="match status" value="2"/>
</dbReference>
<comment type="caution">
    <text evidence="4">The sequence shown here is derived from an EMBL/GenBank/DDBJ whole genome shotgun (WGS) entry which is preliminary data.</text>
</comment>
<dbReference type="PANTHER" id="PTHR43080:SF2">
    <property type="entry name" value="CBS DOMAIN-CONTAINING PROTEIN"/>
    <property type="match status" value="1"/>
</dbReference>
<dbReference type="PANTHER" id="PTHR43080">
    <property type="entry name" value="CBS DOMAIN-CONTAINING PROTEIN CBSX3, MITOCHONDRIAL"/>
    <property type="match status" value="1"/>
</dbReference>
<proteinExistence type="predicted"/>
<dbReference type="SMART" id="SM00116">
    <property type="entry name" value="CBS"/>
    <property type="match status" value="2"/>
</dbReference>
<evidence type="ECO:0000256" key="1">
    <source>
        <dbReference type="ARBA" id="ARBA00023122"/>
    </source>
</evidence>
<evidence type="ECO:0000313" key="5">
    <source>
        <dbReference type="Proteomes" id="UP001596099"/>
    </source>
</evidence>
<dbReference type="AlphaFoldDB" id="A0ABD5RKJ5"/>
<dbReference type="EMBL" id="JBHSQH010000001">
    <property type="protein sequence ID" value="MFC5970830.1"/>
    <property type="molecule type" value="Genomic_DNA"/>
</dbReference>
<dbReference type="InterPro" id="IPR000644">
    <property type="entry name" value="CBS_dom"/>
</dbReference>
<feature type="domain" description="CBS" evidence="3">
    <location>
        <begin position="71"/>
        <end position="128"/>
    </location>
</feature>
<feature type="domain" description="CBS" evidence="3">
    <location>
        <begin position="6"/>
        <end position="63"/>
    </location>
</feature>
<dbReference type="Proteomes" id="UP001596099">
    <property type="component" value="Unassembled WGS sequence"/>
</dbReference>
<protein>
    <submittedName>
        <fullName evidence="4">CBS domain-containing protein</fullName>
    </submittedName>
</protein>
<sequence>MPVRELTSDAVVSVDPSTPVPTIAERMLEENVGCVVVTEQSRPVGVVTDRELALSLTDAFDATALDAGDLMDEDVAAVHADDGIVDALRAMHRTTSRQATVVDDTHRLVGVVTLDRVVSTVSRELLETVRAVGTAPQ</sequence>
<evidence type="ECO:0000256" key="2">
    <source>
        <dbReference type="PROSITE-ProRule" id="PRU00703"/>
    </source>
</evidence>
<dbReference type="InterPro" id="IPR046342">
    <property type="entry name" value="CBS_dom_sf"/>
</dbReference>
<evidence type="ECO:0000313" key="4">
    <source>
        <dbReference type="EMBL" id="MFC5970830.1"/>
    </source>
</evidence>
<reference evidence="4 5" key="1">
    <citation type="journal article" date="2019" name="Int. J. Syst. Evol. Microbiol.">
        <title>The Global Catalogue of Microorganisms (GCM) 10K type strain sequencing project: providing services to taxonomists for standard genome sequencing and annotation.</title>
        <authorList>
            <consortium name="The Broad Institute Genomics Platform"/>
            <consortium name="The Broad Institute Genome Sequencing Center for Infectious Disease"/>
            <person name="Wu L."/>
            <person name="Ma J."/>
        </authorList>
    </citation>
    <scope>NUCLEOTIDE SEQUENCE [LARGE SCALE GENOMIC DNA]</scope>
    <source>
        <strain evidence="4 5">CGMCC 1.12543</strain>
    </source>
</reference>
<evidence type="ECO:0000259" key="3">
    <source>
        <dbReference type="PROSITE" id="PS51371"/>
    </source>
</evidence>
<keyword evidence="5" id="KW-1185">Reference proteome</keyword>
<gene>
    <name evidence="4" type="ORF">ACFPYI_05740</name>
</gene>
<dbReference type="Gene3D" id="3.10.580.10">
    <property type="entry name" value="CBS-domain"/>
    <property type="match status" value="1"/>
</dbReference>
<dbReference type="InterPro" id="IPR051257">
    <property type="entry name" value="Diverse_CBS-Domain"/>
</dbReference>
<keyword evidence="1 2" id="KW-0129">CBS domain</keyword>
<dbReference type="PROSITE" id="PS51371">
    <property type="entry name" value="CBS"/>
    <property type="match status" value="2"/>
</dbReference>
<dbReference type="RefSeq" id="WP_247413750.1">
    <property type="nucleotide sequence ID" value="NZ_JALLGW010000001.1"/>
</dbReference>
<accession>A0ABD5RKJ5</accession>